<dbReference type="EMBL" id="JAIWYP010000006">
    <property type="protein sequence ID" value="KAH3809605.1"/>
    <property type="molecule type" value="Genomic_DNA"/>
</dbReference>
<organism evidence="1 2">
    <name type="scientific">Dreissena polymorpha</name>
    <name type="common">Zebra mussel</name>
    <name type="synonym">Mytilus polymorpha</name>
    <dbReference type="NCBI Taxonomy" id="45954"/>
    <lineage>
        <taxon>Eukaryota</taxon>
        <taxon>Metazoa</taxon>
        <taxon>Spiralia</taxon>
        <taxon>Lophotrochozoa</taxon>
        <taxon>Mollusca</taxon>
        <taxon>Bivalvia</taxon>
        <taxon>Autobranchia</taxon>
        <taxon>Heteroconchia</taxon>
        <taxon>Euheterodonta</taxon>
        <taxon>Imparidentia</taxon>
        <taxon>Neoheterodontei</taxon>
        <taxon>Myida</taxon>
        <taxon>Dreissenoidea</taxon>
        <taxon>Dreissenidae</taxon>
        <taxon>Dreissena</taxon>
    </lineage>
</organism>
<proteinExistence type="predicted"/>
<accession>A0A9D4G2W8</accession>
<reference evidence="1" key="2">
    <citation type="submission" date="2020-11" db="EMBL/GenBank/DDBJ databases">
        <authorList>
            <person name="McCartney M.A."/>
            <person name="Auch B."/>
            <person name="Kono T."/>
            <person name="Mallez S."/>
            <person name="Becker A."/>
            <person name="Gohl D.M."/>
            <person name="Silverstein K.A.T."/>
            <person name="Koren S."/>
            <person name="Bechman K.B."/>
            <person name="Herman A."/>
            <person name="Abrahante J.E."/>
            <person name="Garbe J."/>
        </authorList>
    </citation>
    <scope>NUCLEOTIDE SEQUENCE</scope>
    <source>
        <strain evidence="1">Duluth1</strain>
        <tissue evidence="1">Whole animal</tissue>
    </source>
</reference>
<evidence type="ECO:0000313" key="2">
    <source>
        <dbReference type="Proteomes" id="UP000828390"/>
    </source>
</evidence>
<comment type="caution">
    <text evidence="1">The sequence shown here is derived from an EMBL/GenBank/DDBJ whole genome shotgun (WGS) entry which is preliminary data.</text>
</comment>
<name>A0A9D4G2W8_DREPO</name>
<gene>
    <name evidence="1" type="ORF">DPMN_137979</name>
</gene>
<evidence type="ECO:0000313" key="1">
    <source>
        <dbReference type="EMBL" id="KAH3809605.1"/>
    </source>
</evidence>
<keyword evidence="2" id="KW-1185">Reference proteome</keyword>
<dbReference type="Proteomes" id="UP000828390">
    <property type="component" value="Unassembled WGS sequence"/>
</dbReference>
<protein>
    <submittedName>
        <fullName evidence="1">Uncharacterized protein</fullName>
    </submittedName>
</protein>
<dbReference type="AlphaFoldDB" id="A0A9D4G2W8"/>
<sequence>MAPLFNAVDQLVRHLNSNTNKNVTKCITNIPENSFHYWLLPPSGLMIILLAFSFHQKSLFLSCLDGRPAAVLNQWP</sequence>
<reference evidence="1" key="1">
    <citation type="journal article" date="2019" name="bioRxiv">
        <title>The Genome of the Zebra Mussel, Dreissena polymorpha: A Resource for Invasive Species Research.</title>
        <authorList>
            <person name="McCartney M.A."/>
            <person name="Auch B."/>
            <person name="Kono T."/>
            <person name="Mallez S."/>
            <person name="Zhang Y."/>
            <person name="Obille A."/>
            <person name="Becker A."/>
            <person name="Abrahante J.E."/>
            <person name="Garbe J."/>
            <person name="Badalamenti J.P."/>
            <person name="Herman A."/>
            <person name="Mangelson H."/>
            <person name="Liachko I."/>
            <person name="Sullivan S."/>
            <person name="Sone E.D."/>
            <person name="Koren S."/>
            <person name="Silverstein K.A.T."/>
            <person name="Beckman K.B."/>
            <person name="Gohl D.M."/>
        </authorList>
    </citation>
    <scope>NUCLEOTIDE SEQUENCE</scope>
    <source>
        <strain evidence="1">Duluth1</strain>
        <tissue evidence="1">Whole animal</tissue>
    </source>
</reference>